<protein>
    <submittedName>
        <fullName evidence="1">Uncharacterized protein</fullName>
    </submittedName>
</protein>
<dbReference type="EMBL" id="JAQQWL010000002">
    <property type="protein sequence ID" value="KAK8087429.1"/>
    <property type="molecule type" value="Genomic_DNA"/>
</dbReference>
<dbReference type="GeneID" id="92086875"/>
<keyword evidence="2" id="KW-1185">Reference proteome</keyword>
<organism evidence="1 2">
    <name type="scientific">Apiospora phragmitis</name>
    <dbReference type="NCBI Taxonomy" id="2905665"/>
    <lineage>
        <taxon>Eukaryota</taxon>
        <taxon>Fungi</taxon>
        <taxon>Dikarya</taxon>
        <taxon>Ascomycota</taxon>
        <taxon>Pezizomycotina</taxon>
        <taxon>Sordariomycetes</taxon>
        <taxon>Xylariomycetidae</taxon>
        <taxon>Amphisphaeriales</taxon>
        <taxon>Apiosporaceae</taxon>
        <taxon>Apiospora</taxon>
    </lineage>
</organism>
<comment type="caution">
    <text evidence="1">The sequence shown here is derived from an EMBL/GenBank/DDBJ whole genome shotgun (WGS) entry which is preliminary data.</text>
</comment>
<evidence type="ECO:0000313" key="2">
    <source>
        <dbReference type="Proteomes" id="UP001480595"/>
    </source>
</evidence>
<dbReference type="RefSeq" id="XP_066721953.1">
    <property type="nucleotide sequence ID" value="XM_066853812.1"/>
</dbReference>
<sequence>MASPSSLENLDIRALSLIDYFWTFTISPPPGSQAHPRYSIFSIDLTEQMGPPPLRFSTEEFVINQNII</sequence>
<gene>
    <name evidence="1" type="ORF">PG994_002403</name>
</gene>
<proteinExistence type="predicted"/>
<accession>A0ABR1WWA1</accession>
<name>A0ABR1WWA1_9PEZI</name>
<evidence type="ECO:0000313" key="1">
    <source>
        <dbReference type="EMBL" id="KAK8087429.1"/>
    </source>
</evidence>
<dbReference type="Proteomes" id="UP001480595">
    <property type="component" value="Unassembled WGS sequence"/>
</dbReference>
<reference evidence="1 2" key="1">
    <citation type="submission" date="2023-01" db="EMBL/GenBank/DDBJ databases">
        <title>Analysis of 21 Apiospora genomes using comparative genomics revels a genus with tremendous synthesis potential of carbohydrate active enzymes and secondary metabolites.</title>
        <authorList>
            <person name="Sorensen T."/>
        </authorList>
    </citation>
    <scope>NUCLEOTIDE SEQUENCE [LARGE SCALE GENOMIC DNA]</scope>
    <source>
        <strain evidence="1 2">CBS 135458</strain>
    </source>
</reference>